<name>T1DI69_9ZZZZ</name>
<dbReference type="EMBL" id="AUZX01000181">
    <property type="protein sequence ID" value="EQD81049.1"/>
    <property type="molecule type" value="Genomic_DNA"/>
</dbReference>
<reference evidence="1" key="1">
    <citation type="submission" date="2013-08" db="EMBL/GenBank/DDBJ databases">
        <authorList>
            <person name="Mendez C."/>
            <person name="Richter M."/>
            <person name="Ferrer M."/>
            <person name="Sanchez J."/>
        </authorList>
    </citation>
    <scope>NUCLEOTIDE SEQUENCE</scope>
</reference>
<comment type="caution">
    <text evidence="1">The sequence shown here is derived from an EMBL/GenBank/DDBJ whole genome shotgun (WGS) entry which is preliminary data.</text>
</comment>
<dbReference type="Pfam" id="PF04519">
    <property type="entry name" value="Bactofilin"/>
    <property type="match status" value="1"/>
</dbReference>
<gene>
    <name evidence="1" type="ORF">B1A_00238</name>
</gene>
<dbReference type="PANTHER" id="PTHR35024">
    <property type="entry name" value="HYPOTHETICAL CYTOSOLIC PROTEIN"/>
    <property type="match status" value="1"/>
</dbReference>
<organism evidence="1">
    <name type="scientific">mine drainage metagenome</name>
    <dbReference type="NCBI Taxonomy" id="410659"/>
    <lineage>
        <taxon>unclassified sequences</taxon>
        <taxon>metagenomes</taxon>
        <taxon>ecological metagenomes</taxon>
    </lineage>
</organism>
<sequence length="132" mass="14190">MSSDSNSSRNQPGFSGKNITAFLGKETYFKGVIQFEGTMRIDGKVDGEIISNHTLIIGDTAEIEGSVKVRTVVCGGRVTGEIESGDSIHLVKPSKVRAKIQTKSLLVEEGVIFNGQCEMPESQNGDAEKAKK</sequence>
<reference evidence="1" key="2">
    <citation type="journal article" date="2014" name="ISME J.">
        <title>Microbial stratification in low pH oxic and suboxic macroscopic growths along an acid mine drainage.</title>
        <authorList>
            <person name="Mendez-Garcia C."/>
            <person name="Mesa V."/>
            <person name="Sprenger R.R."/>
            <person name="Richter M."/>
            <person name="Diez M.S."/>
            <person name="Solano J."/>
            <person name="Bargiela R."/>
            <person name="Golyshina O.V."/>
            <person name="Manteca A."/>
            <person name="Ramos J.L."/>
            <person name="Gallego J.R."/>
            <person name="Llorente I."/>
            <person name="Martins Dos Santos V.A."/>
            <person name="Jensen O.N."/>
            <person name="Pelaez A.I."/>
            <person name="Sanchez J."/>
            <person name="Ferrer M."/>
        </authorList>
    </citation>
    <scope>NUCLEOTIDE SEQUENCE</scope>
</reference>
<protein>
    <submittedName>
        <fullName evidence="1">Protein containing DUF583</fullName>
    </submittedName>
</protein>
<evidence type="ECO:0000313" key="1">
    <source>
        <dbReference type="EMBL" id="EQD81049.1"/>
    </source>
</evidence>
<dbReference type="AlphaFoldDB" id="T1DI69"/>
<dbReference type="InterPro" id="IPR007607">
    <property type="entry name" value="BacA/B"/>
</dbReference>
<dbReference type="PANTHER" id="PTHR35024:SF4">
    <property type="entry name" value="POLYMER-FORMING CYTOSKELETAL PROTEIN"/>
    <property type="match status" value="1"/>
</dbReference>
<accession>T1DI69</accession>
<proteinExistence type="predicted"/>